<reference evidence="1 2" key="1">
    <citation type="journal article" date="2024" name="Nat. Commun.">
        <title>Phylogenomics reveals the evolutionary origins of lichenization in chlorophyte algae.</title>
        <authorList>
            <person name="Puginier C."/>
            <person name="Libourel C."/>
            <person name="Otte J."/>
            <person name="Skaloud P."/>
            <person name="Haon M."/>
            <person name="Grisel S."/>
            <person name="Petersen M."/>
            <person name="Berrin J.G."/>
            <person name="Delaux P.M."/>
            <person name="Dal Grande F."/>
            <person name="Keller J."/>
        </authorList>
    </citation>
    <scope>NUCLEOTIDE SEQUENCE [LARGE SCALE GENOMIC DNA]</scope>
    <source>
        <strain evidence="1 2">SAG 2145</strain>
    </source>
</reference>
<gene>
    <name evidence="1" type="ORF">WJX74_006345</name>
</gene>
<organism evidence="1 2">
    <name type="scientific">Apatococcus lobatus</name>
    <dbReference type="NCBI Taxonomy" id="904363"/>
    <lineage>
        <taxon>Eukaryota</taxon>
        <taxon>Viridiplantae</taxon>
        <taxon>Chlorophyta</taxon>
        <taxon>core chlorophytes</taxon>
        <taxon>Trebouxiophyceae</taxon>
        <taxon>Chlorellales</taxon>
        <taxon>Chlorellaceae</taxon>
        <taxon>Apatococcus</taxon>
    </lineage>
</organism>
<evidence type="ECO:0000313" key="2">
    <source>
        <dbReference type="Proteomes" id="UP001438707"/>
    </source>
</evidence>
<dbReference type="EMBL" id="JALJOS010000035">
    <property type="protein sequence ID" value="KAK9821860.1"/>
    <property type="molecule type" value="Genomic_DNA"/>
</dbReference>
<name>A0AAW1QKB2_9CHLO</name>
<comment type="caution">
    <text evidence="1">The sequence shown here is derived from an EMBL/GenBank/DDBJ whole genome shotgun (WGS) entry which is preliminary data.</text>
</comment>
<dbReference type="AlphaFoldDB" id="A0AAW1QKB2"/>
<accession>A0AAW1QKB2</accession>
<sequence length="207" mass="22587">MRASYGGMAGDVSMLHEYTRLWHSRFGEAQNRPVASNVAAEAPSEGATHAGIAAADQTWLSLIRKLYHLVRIGHPVQDVSQIGPVRIGDIPTAAIDFHVSDIAEEVTAFSTSSPQGPATTAALLKKAMWQCSSGVTTKTPFDWSAGWDCILELQSAIDNGSPQELASRMHARTQAHCNVDPELQRVWLKEAAAVSTWAHRYLGKRFH</sequence>
<keyword evidence="2" id="KW-1185">Reference proteome</keyword>
<protein>
    <submittedName>
        <fullName evidence="1">Uncharacterized protein</fullName>
    </submittedName>
</protein>
<dbReference type="Proteomes" id="UP001438707">
    <property type="component" value="Unassembled WGS sequence"/>
</dbReference>
<proteinExistence type="predicted"/>
<evidence type="ECO:0000313" key="1">
    <source>
        <dbReference type="EMBL" id="KAK9821860.1"/>
    </source>
</evidence>